<dbReference type="EMBL" id="JAGILA010000008">
    <property type="protein sequence ID" value="MBP2238401.1"/>
    <property type="molecule type" value="Genomic_DNA"/>
</dbReference>
<feature type="transmembrane region" description="Helical" evidence="5">
    <location>
        <begin position="102"/>
        <end position="120"/>
    </location>
</feature>
<dbReference type="RefSeq" id="WP_209605398.1">
    <property type="nucleotide sequence ID" value="NZ_JAGILA010000008.1"/>
</dbReference>
<dbReference type="InterPro" id="IPR002781">
    <property type="entry name" value="TM_pro_TauE-like"/>
</dbReference>
<reference evidence="6 7" key="1">
    <citation type="submission" date="2021-03" db="EMBL/GenBank/DDBJ databases">
        <title>Genomic Encyclopedia of Type Strains, Phase IV (KMG-IV): sequencing the most valuable type-strain genomes for metagenomic binning, comparative biology and taxonomic classification.</title>
        <authorList>
            <person name="Goeker M."/>
        </authorList>
    </citation>
    <scope>NUCLEOTIDE SEQUENCE [LARGE SCALE GENOMIC DNA]</scope>
    <source>
        <strain evidence="6 7">DSM 13372</strain>
    </source>
</reference>
<feature type="transmembrane region" description="Helical" evidence="5">
    <location>
        <begin position="71"/>
        <end position="90"/>
    </location>
</feature>
<feature type="transmembrane region" description="Helical" evidence="5">
    <location>
        <begin position="174"/>
        <end position="197"/>
    </location>
</feature>
<accession>A0ABS4R678</accession>
<evidence type="ECO:0000256" key="2">
    <source>
        <dbReference type="ARBA" id="ARBA00022692"/>
    </source>
</evidence>
<evidence type="ECO:0000256" key="3">
    <source>
        <dbReference type="ARBA" id="ARBA00022989"/>
    </source>
</evidence>
<feature type="transmembrane region" description="Helical" evidence="5">
    <location>
        <begin position="33"/>
        <end position="59"/>
    </location>
</feature>
<keyword evidence="2 5" id="KW-0812">Transmembrane</keyword>
<evidence type="ECO:0000256" key="4">
    <source>
        <dbReference type="ARBA" id="ARBA00023136"/>
    </source>
</evidence>
<keyword evidence="3 5" id="KW-1133">Transmembrane helix</keyword>
<feature type="transmembrane region" description="Helical" evidence="5">
    <location>
        <begin position="140"/>
        <end position="162"/>
    </location>
</feature>
<keyword evidence="5" id="KW-1003">Cell membrane</keyword>
<evidence type="ECO:0000313" key="7">
    <source>
        <dbReference type="Proteomes" id="UP000730739"/>
    </source>
</evidence>
<evidence type="ECO:0000256" key="1">
    <source>
        <dbReference type="ARBA" id="ARBA00004141"/>
    </source>
</evidence>
<feature type="transmembrane region" description="Helical" evidence="5">
    <location>
        <begin position="233"/>
        <end position="251"/>
    </location>
</feature>
<comment type="subcellular location">
    <subcellularLocation>
        <location evidence="5">Cell membrane</location>
        <topology evidence="5">Multi-pass membrane protein</topology>
    </subcellularLocation>
    <subcellularLocation>
        <location evidence="1">Membrane</location>
        <topology evidence="1">Multi-pass membrane protein</topology>
    </subcellularLocation>
</comment>
<comment type="similarity">
    <text evidence="5">Belongs to the 4-toluene sulfonate uptake permease (TSUP) (TC 2.A.102) family.</text>
</comment>
<gene>
    <name evidence="6" type="ORF">J2Z31_004938</name>
</gene>
<dbReference type="Proteomes" id="UP000730739">
    <property type="component" value="Unassembled WGS sequence"/>
</dbReference>
<keyword evidence="7" id="KW-1185">Reference proteome</keyword>
<sequence>MESGMIPAIASGGVVGLSLGLLGGGGSILAVPLLLYVVGVGGTHVAIGTSALAVSASALVNFAGHARAGHVWWRCAIVFALIGTLGALVASSVAKLVDGEKLLFLFGLVMVAVGLAMLWPRRAAEVEPRPVDARMCGVTAAVALATGALSGFFGIGGGFLIVPGIIVATGMPMINAIGSSLLAISSFGLATALNYAASGFVDWTVAVEFIGGGILGGAAGIVASRRLSARKGVLNRLFAVLVLCVAGYILLKGMAVPDALTERHR</sequence>
<organism evidence="6 7">
    <name type="scientific">Sinorhizobium kostiense</name>
    <dbReference type="NCBI Taxonomy" id="76747"/>
    <lineage>
        <taxon>Bacteria</taxon>
        <taxon>Pseudomonadati</taxon>
        <taxon>Pseudomonadota</taxon>
        <taxon>Alphaproteobacteria</taxon>
        <taxon>Hyphomicrobiales</taxon>
        <taxon>Rhizobiaceae</taxon>
        <taxon>Sinorhizobium/Ensifer group</taxon>
        <taxon>Sinorhizobium</taxon>
    </lineage>
</organism>
<dbReference type="InterPro" id="IPR051598">
    <property type="entry name" value="TSUP/Inactive_protease-like"/>
</dbReference>
<dbReference type="PANTHER" id="PTHR43701:SF2">
    <property type="entry name" value="MEMBRANE TRANSPORTER PROTEIN YJNA-RELATED"/>
    <property type="match status" value="1"/>
</dbReference>
<protein>
    <recommendedName>
        <fullName evidence="5">Probable membrane transporter protein</fullName>
    </recommendedName>
</protein>
<feature type="transmembrane region" description="Helical" evidence="5">
    <location>
        <begin position="6"/>
        <end position="26"/>
    </location>
</feature>
<evidence type="ECO:0000313" key="6">
    <source>
        <dbReference type="EMBL" id="MBP2238401.1"/>
    </source>
</evidence>
<proteinExistence type="inferred from homology"/>
<dbReference type="PANTHER" id="PTHR43701">
    <property type="entry name" value="MEMBRANE TRANSPORTER PROTEIN MJ0441-RELATED"/>
    <property type="match status" value="1"/>
</dbReference>
<dbReference type="Pfam" id="PF01925">
    <property type="entry name" value="TauE"/>
    <property type="match status" value="1"/>
</dbReference>
<feature type="transmembrane region" description="Helical" evidence="5">
    <location>
        <begin position="203"/>
        <end position="221"/>
    </location>
</feature>
<evidence type="ECO:0000256" key="5">
    <source>
        <dbReference type="RuleBase" id="RU363041"/>
    </source>
</evidence>
<keyword evidence="4 5" id="KW-0472">Membrane</keyword>
<comment type="caution">
    <text evidence="6">The sequence shown here is derived from an EMBL/GenBank/DDBJ whole genome shotgun (WGS) entry which is preliminary data.</text>
</comment>
<name>A0ABS4R678_9HYPH</name>